<keyword evidence="2" id="KW-1185">Reference proteome</keyword>
<gene>
    <name evidence="1" type="ORF">N4T19_03135</name>
</gene>
<evidence type="ECO:0000313" key="1">
    <source>
        <dbReference type="EMBL" id="UXC19134.1"/>
    </source>
</evidence>
<evidence type="ECO:0000313" key="2">
    <source>
        <dbReference type="Proteomes" id="UP001058290"/>
    </source>
</evidence>
<sequence>MTLSKDNEAPSFAREANPNLDRSELRVNMHKFTLNMIDAEVHFRLRYSDADCSRSRVINEVLANWAQRQWEAAQIQCDKAGDNPFAAIAAKALEFVEPQSEDKFECVRASVPKTTLQVISAAAEHRKAFQGVNADRGTVVNEVMNEWANQKWHGATLTLKLCEGNPLDSDSAGGTHA</sequence>
<reference evidence="1" key="1">
    <citation type="submission" date="2022-09" db="EMBL/GenBank/DDBJ databases">
        <title>Bacterial diversity in gut of crayfish and pufferfish.</title>
        <authorList>
            <person name="Huang Y."/>
        </authorList>
    </citation>
    <scope>NUCLEOTIDE SEQUENCE</scope>
    <source>
        <strain evidence="1">PR12</strain>
    </source>
</reference>
<dbReference type="RefSeq" id="WP_260719438.1">
    <property type="nucleotide sequence ID" value="NZ_CP104377.1"/>
</dbReference>
<organism evidence="1 2">
    <name type="scientific">Comamonas squillarum</name>
    <dbReference type="NCBI Taxonomy" id="2977320"/>
    <lineage>
        <taxon>Bacteria</taxon>
        <taxon>Pseudomonadati</taxon>
        <taxon>Pseudomonadota</taxon>
        <taxon>Betaproteobacteria</taxon>
        <taxon>Burkholderiales</taxon>
        <taxon>Comamonadaceae</taxon>
        <taxon>Comamonas</taxon>
    </lineage>
</organism>
<name>A0ABY6A0R4_9BURK</name>
<dbReference type="Proteomes" id="UP001058290">
    <property type="component" value="Chromosome"/>
</dbReference>
<protein>
    <submittedName>
        <fullName evidence="1">Uncharacterized protein</fullName>
    </submittedName>
</protein>
<accession>A0ABY6A0R4</accession>
<dbReference type="EMBL" id="CP104377">
    <property type="protein sequence ID" value="UXC19134.1"/>
    <property type="molecule type" value="Genomic_DNA"/>
</dbReference>
<proteinExistence type="predicted"/>